<dbReference type="Proteomes" id="UP000003011">
    <property type="component" value="Unassembled WGS sequence"/>
</dbReference>
<dbReference type="STRING" id="679200.HMPREF9333_01490"/>
<feature type="compositionally biased region" description="Polar residues" evidence="3">
    <location>
        <begin position="22"/>
        <end position="37"/>
    </location>
</feature>
<dbReference type="HOGENOM" id="CLU_100963_0_0_9"/>
<feature type="region of interest" description="Disordered" evidence="3">
    <location>
        <begin position="22"/>
        <end position="86"/>
    </location>
</feature>
<protein>
    <recommendedName>
        <fullName evidence="7">34 kDa membrane antigen</fullName>
    </recommendedName>
</protein>
<evidence type="ECO:0008006" key="7">
    <source>
        <dbReference type="Google" id="ProtNLM"/>
    </source>
</evidence>
<reference evidence="5 6" key="1">
    <citation type="submission" date="2011-08" db="EMBL/GenBank/DDBJ databases">
        <title>The Genome Sequence of Johnsonella ignava ATCC 51276.</title>
        <authorList>
            <consortium name="The Broad Institute Genome Sequencing Platform"/>
            <person name="Earl A."/>
            <person name="Ward D."/>
            <person name="Feldgarden M."/>
            <person name="Gevers D."/>
            <person name="Izard J."/>
            <person name="Blanton J.M."/>
            <person name="Baranova O.V."/>
            <person name="Dewhirst F.E."/>
            <person name="Young S.K."/>
            <person name="Zeng Q."/>
            <person name="Gargeya S."/>
            <person name="Fitzgerald M."/>
            <person name="Haas B."/>
            <person name="Abouelleil A."/>
            <person name="Alvarado L."/>
            <person name="Arachchi H.M."/>
            <person name="Berlin A."/>
            <person name="Brown A."/>
            <person name="Chapman S.B."/>
            <person name="Chen Z."/>
            <person name="Dunbar C."/>
            <person name="Freedman E."/>
            <person name="Gearin G."/>
            <person name="Gellesch M."/>
            <person name="Goldberg J."/>
            <person name="Griggs A."/>
            <person name="Gujja S."/>
            <person name="Heiman D."/>
            <person name="Howarth C."/>
            <person name="Larson L."/>
            <person name="Lui A."/>
            <person name="MacDonald P.J.P."/>
            <person name="Montmayeur A."/>
            <person name="Murphy C."/>
            <person name="Neiman D."/>
            <person name="Pearson M."/>
            <person name="Priest M."/>
            <person name="Roberts A."/>
            <person name="Saif S."/>
            <person name="Shea T."/>
            <person name="Shenoy N."/>
            <person name="Sisk P."/>
            <person name="Stolte C."/>
            <person name="Sykes S."/>
            <person name="Wortman J."/>
            <person name="Nusbaum C."/>
            <person name="Birren B."/>
        </authorList>
    </citation>
    <scope>NUCLEOTIDE SEQUENCE [LARGE SCALE GENOMIC DNA]</scope>
    <source>
        <strain evidence="5 6">ATCC 51276</strain>
    </source>
</reference>
<evidence type="ECO:0000256" key="1">
    <source>
        <dbReference type="ARBA" id="ARBA00010013"/>
    </source>
</evidence>
<proteinExistence type="inferred from homology"/>
<dbReference type="EMBL" id="ACZL01000023">
    <property type="protein sequence ID" value="EHI55354.1"/>
    <property type="molecule type" value="Genomic_DNA"/>
</dbReference>
<evidence type="ECO:0000313" key="6">
    <source>
        <dbReference type="Proteomes" id="UP000003011"/>
    </source>
</evidence>
<dbReference type="AlphaFoldDB" id="G5GIV0"/>
<comment type="caution">
    <text evidence="5">The sequence shown here is derived from an EMBL/GenBank/DDBJ whole genome shotgun (WGS) entry which is preliminary data.</text>
</comment>
<organism evidence="5 6">
    <name type="scientific">Johnsonella ignava ATCC 51276</name>
    <dbReference type="NCBI Taxonomy" id="679200"/>
    <lineage>
        <taxon>Bacteria</taxon>
        <taxon>Bacillati</taxon>
        <taxon>Bacillota</taxon>
        <taxon>Clostridia</taxon>
        <taxon>Lachnospirales</taxon>
        <taxon>Lachnospiraceae</taxon>
        <taxon>Johnsonella</taxon>
    </lineage>
</organism>
<dbReference type="PROSITE" id="PS51257">
    <property type="entry name" value="PROKAR_LIPOPROTEIN"/>
    <property type="match status" value="1"/>
</dbReference>
<keyword evidence="6" id="KW-1185">Reference proteome</keyword>
<dbReference type="RefSeq" id="WP_005541168.1">
    <property type="nucleotide sequence ID" value="NZ_JH378833.1"/>
</dbReference>
<evidence type="ECO:0000313" key="5">
    <source>
        <dbReference type="EMBL" id="EHI55354.1"/>
    </source>
</evidence>
<evidence type="ECO:0000256" key="4">
    <source>
        <dbReference type="SAM" id="SignalP"/>
    </source>
</evidence>
<comment type="similarity">
    <text evidence="1">Belongs to the UPF0423 family.</text>
</comment>
<evidence type="ECO:0000256" key="3">
    <source>
        <dbReference type="SAM" id="MobiDB-lite"/>
    </source>
</evidence>
<dbReference type="InterPro" id="IPR018470">
    <property type="entry name" value="Metal-bd_Tp34-typ"/>
</dbReference>
<keyword evidence="2 4" id="KW-0732">Signal</keyword>
<feature type="compositionally biased region" description="Basic and acidic residues" evidence="3">
    <location>
        <begin position="44"/>
        <end position="75"/>
    </location>
</feature>
<dbReference type="Pfam" id="PF10634">
    <property type="entry name" value="Iron_transport"/>
    <property type="match status" value="1"/>
</dbReference>
<feature type="chain" id="PRO_5038827920" description="34 kDa membrane antigen" evidence="4">
    <location>
        <begin position="24"/>
        <end position="237"/>
    </location>
</feature>
<feature type="signal peptide" evidence="4">
    <location>
        <begin position="1"/>
        <end position="23"/>
    </location>
</feature>
<gene>
    <name evidence="5" type="ORF">HMPREF9333_01490</name>
</gene>
<sequence length="237" mass="25718">MIKKFLLSAAVVAVVAASMTACSTDSGNTTTQAQSSQKESNASKADESKKDDSKKADESKKDDSKKDDESKEAKAPEVGGGFQEFDIGDPIEEGPLVIAGVYFQPVDMEPAGNSIPKEDADCHIEADITASEEGSKLGYGLGAFVPWLHVKAYIQKKGSDKVQEVAFMPMNASDGPHYGANIKFEEGLGVYDIKFEVSPPGNDYLLHVDKETGVTGRFWTEPIIAEWKEFEWAGPQW</sequence>
<evidence type="ECO:0000256" key="2">
    <source>
        <dbReference type="ARBA" id="ARBA00022729"/>
    </source>
</evidence>
<name>G5GIV0_9FIRM</name>
<accession>G5GIV0</accession>
<dbReference type="Gene3D" id="2.60.40.2480">
    <property type="entry name" value="Periplasmic metal-binding protein Tp34-type"/>
    <property type="match status" value="1"/>
</dbReference>
<dbReference type="PATRIC" id="fig|679200.3.peg.1577"/>
<dbReference type="eggNOG" id="COG3470">
    <property type="taxonomic scope" value="Bacteria"/>
</dbReference>
<dbReference type="InterPro" id="IPR038482">
    <property type="entry name" value="Tp34-type_sf"/>
</dbReference>